<protein>
    <submittedName>
        <fullName evidence="2">EAL domain-containing protein</fullName>
    </submittedName>
</protein>
<evidence type="ECO:0000313" key="2">
    <source>
        <dbReference type="EMBL" id="RZD15744.1"/>
    </source>
</evidence>
<evidence type="ECO:0000313" key="3">
    <source>
        <dbReference type="Proteomes" id="UP000316562"/>
    </source>
</evidence>
<evidence type="ECO:0000259" key="1">
    <source>
        <dbReference type="PROSITE" id="PS50883"/>
    </source>
</evidence>
<dbReference type="EMBL" id="SGBC01000004">
    <property type="protein sequence ID" value="RZD15744.1"/>
    <property type="molecule type" value="Genomic_DNA"/>
</dbReference>
<proteinExistence type="predicted"/>
<sequence length="55" mass="6496">MTSMAKAFNTKTIAEFIESKEILMKLKELDIYYAQGYYIGKPSYFIDDFPKEFIL</sequence>
<dbReference type="Proteomes" id="UP000316562">
    <property type="component" value="Unassembled WGS sequence"/>
</dbReference>
<dbReference type="SUPFAM" id="SSF141868">
    <property type="entry name" value="EAL domain-like"/>
    <property type="match status" value="1"/>
</dbReference>
<comment type="caution">
    <text evidence="2">The sequence shown here is derived from an EMBL/GenBank/DDBJ whole genome shotgun (WGS) entry which is preliminary data.</text>
</comment>
<dbReference type="Gene3D" id="3.20.20.450">
    <property type="entry name" value="EAL domain"/>
    <property type="match status" value="1"/>
</dbReference>
<dbReference type="InterPro" id="IPR035919">
    <property type="entry name" value="EAL_sf"/>
</dbReference>
<organism evidence="2 3">
    <name type="scientific">Acididesulfobacter guangdongensis</name>
    <dbReference type="NCBI Taxonomy" id="2597225"/>
    <lineage>
        <taxon>Bacteria</taxon>
        <taxon>Deltaproteobacteria</taxon>
        <taxon>Candidatus Acidulodesulfobacterales</taxon>
        <taxon>Candidatus Acididesulfobacter</taxon>
    </lineage>
</organism>
<gene>
    <name evidence="2" type="ORF">EVJ46_09500</name>
</gene>
<reference evidence="2 3" key="1">
    <citation type="journal article" date="2019" name="ISME J.">
        <title>Insights into ecological role of a new deltaproteobacterial order Candidatus Acidulodesulfobacterales by metagenomics and metatranscriptomics.</title>
        <authorList>
            <person name="Tan S."/>
            <person name="Liu J."/>
            <person name="Fang Y."/>
            <person name="Hedlund B.P."/>
            <person name="Lian Z.H."/>
            <person name="Huang L.Y."/>
            <person name="Li J.T."/>
            <person name="Huang L.N."/>
            <person name="Li W.J."/>
            <person name="Jiang H.C."/>
            <person name="Dong H.L."/>
            <person name="Shu W.S."/>
        </authorList>
    </citation>
    <scope>NUCLEOTIDE SEQUENCE [LARGE SCALE GENOMIC DNA]</scope>
    <source>
        <strain evidence="2">AP2</strain>
    </source>
</reference>
<dbReference type="InterPro" id="IPR001633">
    <property type="entry name" value="EAL_dom"/>
</dbReference>
<dbReference type="AlphaFoldDB" id="A0A519BEQ1"/>
<name>A0A519BEQ1_ACIG2</name>
<dbReference type="PROSITE" id="PS50883">
    <property type="entry name" value="EAL"/>
    <property type="match status" value="1"/>
</dbReference>
<feature type="domain" description="EAL" evidence="1">
    <location>
        <begin position="1"/>
        <end position="55"/>
    </location>
</feature>
<accession>A0A519BEQ1</accession>
<dbReference type="Pfam" id="PF00563">
    <property type="entry name" value="EAL"/>
    <property type="match status" value="1"/>
</dbReference>